<dbReference type="AlphaFoldDB" id="S9Q3J6"/>
<gene>
    <name evidence="2" type="ORF">SOCG_02115</name>
</gene>
<name>S9Q3J6_SCHOY</name>
<organism evidence="2 3">
    <name type="scientific">Schizosaccharomyces octosporus (strain yFS286)</name>
    <name type="common">Fission yeast</name>
    <name type="synonym">Octosporomyces octosporus</name>
    <dbReference type="NCBI Taxonomy" id="483514"/>
    <lineage>
        <taxon>Eukaryota</taxon>
        <taxon>Fungi</taxon>
        <taxon>Dikarya</taxon>
        <taxon>Ascomycota</taxon>
        <taxon>Taphrinomycotina</taxon>
        <taxon>Schizosaccharomycetes</taxon>
        <taxon>Schizosaccharomycetales</taxon>
        <taxon>Schizosaccharomycetaceae</taxon>
        <taxon>Schizosaccharomyces</taxon>
    </lineage>
</organism>
<evidence type="ECO:0000313" key="2">
    <source>
        <dbReference type="EMBL" id="EPX74632.1"/>
    </source>
</evidence>
<accession>S9Q3J6</accession>
<proteinExistence type="predicted"/>
<dbReference type="GeneID" id="25031093"/>
<dbReference type="RefSeq" id="XP_013016063.1">
    <property type="nucleotide sequence ID" value="XM_013160609.1"/>
</dbReference>
<evidence type="ECO:0000313" key="3">
    <source>
        <dbReference type="Proteomes" id="UP000016088"/>
    </source>
</evidence>
<keyword evidence="3" id="KW-1185">Reference proteome</keyword>
<dbReference type="VEuPathDB" id="FungiDB:SOCG_02115"/>
<evidence type="ECO:0000256" key="1">
    <source>
        <dbReference type="SAM" id="MobiDB-lite"/>
    </source>
</evidence>
<sequence>MIHLAEGNRQKEEDGGNVETELRKYGASSLKWFSTREGTPTSRLCHAILKRLIDVFKVDVLEIVHSLEIAFMKEWQTIDPTMDNQPHKQLRVYANKKPKDKEYVLSEIEFEAICLRK</sequence>
<dbReference type="EMBL" id="KE503206">
    <property type="protein sequence ID" value="EPX74632.1"/>
    <property type="molecule type" value="Genomic_DNA"/>
</dbReference>
<reference evidence="2 3" key="1">
    <citation type="journal article" date="2011" name="Science">
        <title>Comparative functional genomics of the fission yeasts.</title>
        <authorList>
            <person name="Rhind N."/>
            <person name="Chen Z."/>
            <person name="Yassour M."/>
            <person name="Thompson D.A."/>
            <person name="Haas B.J."/>
            <person name="Habib N."/>
            <person name="Wapinski I."/>
            <person name="Roy S."/>
            <person name="Lin M.F."/>
            <person name="Heiman D.I."/>
            <person name="Young S.K."/>
            <person name="Furuya K."/>
            <person name="Guo Y."/>
            <person name="Pidoux A."/>
            <person name="Chen H.M."/>
            <person name="Robbertse B."/>
            <person name="Goldberg J.M."/>
            <person name="Aoki K."/>
            <person name="Bayne E.H."/>
            <person name="Berlin A.M."/>
            <person name="Desjardins C.A."/>
            <person name="Dobbs E."/>
            <person name="Dukaj L."/>
            <person name="Fan L."/>
            <person name="FitzGerald M.G."/>
            <person name="French C."/>
            <person name="Gujja S."/>
            <person name="Hansen K."/>
            <person name="Keifenheim D."/>
            <person name="Levin J.Z."/>
            <person name="Mosher R.A."/>
            <person name="Mueller C.A."/>
            <person name="Pfiffner J."/>
            <person name="Priest M."/>
            <person name="Russ C."/>
            <person name="Smialowska A."/>
            <person name="Swoboda P."/>
            <person name="Sykes S.M."/>
            <person name="Vaughn M."/>
            <person name="Vengrova S."/>
            <person name="Yoder R."/>
            <person name="Zeng Q."/>
            <person name="Allshire R."/>
            <person name="Baulcombe D."/>
            <person name="Birren B.W."/>
            <person name="Brown W."/>
            <person name="Ekwall K."/>
            <person name="Kellis M."/>
            <person name="Leatherwood J."/>
            <person name="Levin H."/>
            <person name="Margalit H."/>
            <person name="Martienssen R."/>
            <person name="Nieduszynski C.A."/>
            <person name="Spatafora J.W."/>
            <person name="Friedman N."/>
            <person name="Dalgaard J.Z."/>
            <person name="Baumann P."/>
            <person name="Niki H."/>
            <person name="Regev A."/>
            <person name="Nusbaum C."/>
        </authorList>
    </citation>
    <scope>NUCLEOTIDE SEQUENCE [LARGE SCALE GENOMIC DNA]</scope>
    <source>
        <strain evidence="3">yFS286</strain>
    </source>
</reference>
<feature type="region of interest" description="Disordered" evidence="1">
    <location>
        <begin position="1"/>
        <end position="20"/>
    </location>
</feature>
<dbReference type="Proteomes" id="UP000016088">
    <property type="component" value="Unassembled WGS sequence"/>
</dbReference>
<protein>
    <submittedName>
        <fullName evidence="2">Uncharacterized protein</fullName>
    </submittedName>
</protein>
<dbReference type="HOGENOM" id="CLU_2086169_0_0_1"/>